<dbReference type="PANTHER" id="PTHR30347">
    <property type="entry name" value="POTASSIUM CHANNEL RELATED"/>
    <property type="match status" value="1"/>
</dbReference>
<reference evidence="11 12" key="1">
    <citation type="submission" date="2019-07" db="EMBL/GenBank/DDBJ databases">
        <title>Draft genome for Aliikangiella sp. M105.</title>
        <authorList>
            <person name="Wang G."/>
        </authorList>
    </citation>
    <scope>NUCLEOTIDE SEQUENCE [LARGE SCALE GENOMIC DNA]</scope>
    <source>
        <strain evidence="11 12">M105</strain>
    </source>
</reference>
<dbReference type="Gene3D" id="2.30.30.60">
    <property type="match status" value="1"/>
</dbReference>
<dbReference type="EMBL" id="VIKS01000011">
    <property type="protein sequence ID" value="TQV85949.1"/>
    <property type="molecule type" value="Genomic_DNA"/>
</dbReference>
<feature type="transmembrane region" description="Helical" evidence="7">
    <location>
        <begin position="45"/>
        <end position="65"/>
    </location>
</feature>
<accession>A0A545U945</accession>
<dbReference type="Pfam" id="PF21082">
    <property type="entry name" value="MS_channel_3rd"/>
    <property type="match status" value="1"/>
</dbReference>
<protein>
    <submittedName>
        <fullName evidence="11">Mechanosensitive ion channel</fullName>
    </submittedName>
</protein>
<evidence type="ECO:0000259" key="9">
    <source>
        <dbReference type="Pfam" id="PF21082"/>
    </source>
</evidence>
<evidence type="ECO:0000256" key="6">
    <source>
        <dbReference type="ARBA" id="ARBA00023136"/>
    </source>
</evidence>
<dbReference type="InterPro" id="IPR049142">
    <property type="entry name" value="MS_channel_1st"/>
</dbReference>
<evidence type="ECO:0000256" key="2">
    <source>
        <dbReference type="ARBA" id="ARBA00008017"/>
    </source>
</evidence>
<dbReference type="GO" id="GO:0008381">
    <property type="term" value="F:mechanosensitive monoatomic ion channel activity"/>
    <property type="evidence" value="ECO:0007669"/>
    <property type="project" value="UniProtKB-ARBA"/>
</dbReference>
<dbReference type="OrthoDB" id="9799209at2"/>
<dbReference type="SUPFAM" id="SSF50182">
    <property type="entry name" value="Sm-like ribonucleoproteins"/>
    <property type="match status" value="1"/>
</dbReference>
<keyword evidence="12" id="KW-1185">Reference proteome</keyword>
<keyword evidence="5 7" id="KW-1133">Transmembrane helix</keyword>
<dbReference type="InterPro" id="IPR011066">
    <property type="entry name" value="MscS_channel_C_sf"/>
</dbReference>
<dbReference type="Proteomes" id="UP000315439">
    <property type="component" value="Unassembled WGS sequence"/>
</dbReference>
<name>A0A545U945_9GAMM</name>
<evidence type="ECO:0000256" key="5">
    <source>
        <dbReference type="ARBA" id="ARBA00022989"/>
    </source>
</evidence>
<dbReference type="InterPro" id="IPR052702">
    <property type="entry name" value="MscS-like_channel"/>
</dbReference>
<dbReference type="Pfam" id="PF00924">
    <property type="entry name" value="MS_channel_2nd"/>
    <property type="match status" value="1"/>
</dbReference>
<feature type="transmembrane region" description="Helical" evidence="7">
    <location>
        <begin position="469"/>
        <end position="489"/>
    </location>
</feature>
<evidence type="ECO:0000313" key="12">
    <source>
        <dbReference type="Proteomes" id="UP000315439"/>
    </source>
</evidence>
<dbReference type="InterPro" id="IPR049278">
    <property type="entry name" value="MS_channel_C"/>
</dbReference>
<dbReference type="AlphaFoldDB" id="A0A545U945"/>
<comment type="subcellular location">
    <subcellularLocation>
        <location evidence="1">Cell membrane</location>
        <topology evidence="1">Multi-pass membrane protein</topology>
    </subcellularLocation>
</comment>
<sequence>MFKLVKLIAQPGSWAADMDKARFNRYLINLIRAVRSNMSNKVYRILNIILIVWCCGLFVPSTYALSQAEASEKLLTPNFEEINNDWWTEWPQLSQEEKNKWLTAIRKNFDGVVSDIDYSSERHENIVLIHDLLDSLNKLVTHQPEEQLPEPKSELTLQSWLALYRSTERLNNERQRIQAEKRQRTDAIRYIQGQLQELNVLHRKLEPQSFERASNGIAFYAAQINMLYAQEKLISTDKQLNSTQAKFKTTTLRLAQSAEEITSSPSFDKQLTLQKNNLLASIEKLKSIMSSLQRRAWSSLKGEKEIVFQLSYQEEKLKLISAQSQLLSIDILLHISQMLQGMGQVSQPEWGGKKARLIQEYELLNSQLASYREQVLVSGEAANEMIYAKTQRTVWEYLEANQKLSNELKSKLRDVDFYLQSYQQFISLRKGWLSELGFGWSLWSDQAGSSLDSTINFTLFTVNEYPVTLFDLLNAILVIVLSILFSKFLKKVLYKFGQKKAVSESTIFNVARVLHYVIITTAALIALSILGIDSSKITLIAGALSVGIGFGLQAIFNNFVSGLILLFERPLKVGDLVELESGVRGRIKAINVRSTQLKTRDNIDVLVPNSEFVNFRVINYTFSDPLRRIHIPFRTSLDSDKDKVRKVVIAAAEEINFTQKDKQHAPDLWLKTIGEFSLEFELVVWVNANKLPDNDGVEAAYLWKVESALREANIEVPVPQKEIYLKRVTKVNKSIISSLEHSED</sequence>
<organism evidence="11 12">
    <name type="scientific">Aliikangiella coralliicola</name>
    <dbReference type="NCBI Taxonomy" id="2592383"/>
    <lineage>
        <taxon>Bacteria</taxon>
        <taxon>Pseudomonadati</taxon>
        <taxon>Pseudomonadota</taxon>
        <taxon>Gammaproteobacteria</taxon>
        <taxon>Oceanospirillales</taxon>
        <taxon>Pleioneaceae</taxon>
        <taxon>Aliikangiella</taxon>
    </lineage>
</organism>
<feature type="domain" description="Mechanosensitive ion channel transmembrane helices 2/3" evidence="10">
    <location>
        <begin position="514"/>
        <end position="553"/>
    </location>
</feature>
<dbReference type="Gene3D" id="3.30.70.100">
    <property type="match status" value="1"/>
</dbReference>
<evidence type="ECO:0000256" key="3">
    <source>
        <dbReference type="ARBA" id="ARBA00022475"/>
    </source>
</evidence>
<dbReference type="InterPro" id="IPR023408">
    <property type="entry name" value="MscS_beta-dom_sf"/>
</dbReference>
<dbReference type="InterPro" id="IPR011014">
    <property type="entry name" value="MscS_channel_TM-2"/>
</dbReference>
<dbReference type="SUPFAM" id="SSF82861">
    <property type="entry name" value="Mechanosensitive channel protein MscS (YggB), transmembrane region"/>
    <property type="match status" value="1"/>
</dbReference>
<feature type="domain" description="Mechanosensitive ion channel MscS" evidence="8">
    <location>
        <begin position="555"/>
        <end position="621"/>
    </location>
</feature>
<gene>
    <name evidence="11" type="ORF">FLL46_18700</name>
</gene>
<feature type="domain" description="Mechanosensitive ion channel MscS C-terminal" evidence="9">
    <location>
        <begin position="632"/>
        <end position="715"/>
    </location>
</feature>
<evidence type="ECO:0000313" key="11">
    <source>
        <dbReference type="EMBL" id="TQV85949.1"/>
    </source>
</evidence>
<feature type="transmembrane region" description="Helical" evidence="7">
    <location>
        <begin position="510"/>
        <end position="532"/>
    </location>
</feature>
<keyword evidence="6 7" id="KW-0472">Membrane</keyword>
<dbReference type="PANTHER" id="PTHR30347:SF1">
    <property type="entry name" value="MECHANOSENSITIVE CHANNEL MSCK"/>
    <property type="match status" value="1"/>
</dbReference>
<dbReference type="Pfam" id="PF21088">
    <property type="entry name" value="MS_channel_1st"/>
    <property type="match status" value="1"/>
</dbReference>
<dbReference type="InterPro" id="IPR006685">
    <property type="entry name" value="MscS_channel_2nd"/>
</dbReference>
<keyword evidence="3" id="KW-1003">Cell membrane</keyword>
<evidence type="ECO:0000259" key="10">
    <source>
        <dbReference type="Pfam" id="PF21088"/>
    </source>
</evidence>
<proteinExistence type="inferred from homology"/>
<comment type="similarity">
    <text evidence="2">Belongs to the MscS (TC 1.A.23) family.</text>
</comment>
<dbReference type="SUPFAM" id="SSF82689">
    <property type="entry name" value="Mechanosensitive channel protein MscS (YggB), C-terminal domain"/>
    <property type="match status" value="1"/>
</dbReference>
<evidence type="ECO:0000256" key="7">
    <source>
        <dbReference type="SAM" id="Phobius"/>
    </source>
</evidence>
<dbReference type="Gene3D" id="1.10.287.1260">
    <property type="match status" value="1"/>
</dbReference>
<dbReference type="GO" id="GO:0005886">
    <property type="term" value="C:plasma membrane"/>
    <property type="evidence" value="ECO:0007669"/>
    <property type="project" value="UniProtKB-SubCell"/>
</dbReference>
<comment type="caution">
    <text evidence="11">The sequence shown here is derived from an EMBL/GenBank/DDBJ whole genome shotgun (WGS) entry which is preliminary data.</text>
</comment>
<keyword evidence="4 7" id="KW-0812">Transmembrane</keyword>
<evidence type="ECO:0000256" key="1">
    <source>
        <dbReference type="ARBA" id="ARBA00004651"/>
    </source>
</evidence>
<dbReference type="InterPro" id="IPR010920">
    <property type="entry name" value="LSM_dom_sf"/>
</dbReference>
<feature type="transmembrane region" description="Helical" evidence="7">
    <location>
        <begin position="538"/>
        <end position="567"/>
    </location>
</feature>
<evidence type="ECO:0000256" key="4">
    <source>
        <dbReference type="ARBA" id="ARBA00022692"/>
    </source>
</evidence>
<evidence type="ECO:0000259" key="8">
    <source>
        <dbReference type="Pfam" id="PF00924"/>
    </source>
</evidence>